<proteinExistence type="predicted"/>
<dbReference type="Proteomes" id="UP000805704">
    <property type="component" value="Chromosome 4"/>
</dbReference>
<accession>A0ACB7EN10</accession>
<evidence type="ECO:0000313" key="2">
    <source>
        <dbReference type="Proteomes" id="UP000805704"/>
    </source>
</evidence>
<dbReference type="EMBL" id="CM024792">
    <property type="protein sequence ID" value="KAG8003444.1"/>
    <property type="molecule type" value="Genomic_DNA"/>
</dbReference>
<comment type="caution">
    <text evidence="1">The sequence shown here is derived from an EMBL/GenBank/DDBJ whole genome shotgun (WGS) entry which is preliminary data.</text>
</comment>
<gene>
    <name evidence="1" type="primary">GIMAP4</name>
    <name evidence="1" type="ORF">GBF38_018572</name>
</gene>
<evidence type="ECO:0000313" key="1">
    <source>
        <dbReference type="EMBL" id="KAG8003444.1"/>
    </source>
</evidence>
<organism evidence="1 2">
    <name type="scientific">Nibea albiflora</name>
    <name type="common">Yellow drum</name>
    <name type="synonym">Corvina albiflora</name>
    <dbReference type="NCBI Taxonomy" id="240163"/>
    <lineage>
        <taxon>Eukaryota</taxon>
        <taxon>Metazoa</taxon>
        <taxon>Chordata</taxon>
        <taxon>Craniata</taxon>
        <taxon>Vertebrata</taxon>
        <taxon>Euteleostomi</taxon>
        <taxon>Actinopterygii</taxon>
        <taxon>Neopterygii</taxon>
        <taxon>Teleostei</taxon>
        <taxon>Neoteleostei</taxon>
        <taxon>Acanthomorphata</taxon>
        <taxon>Eupercaria</taxon>
        <taxon>Sciaenidae</taxon>
        <taxon>Nibea</taxon>
    </lineage>
</organism>
<sequence>MSVPLSYRHPSSSSSSPPPPPHSLSPLSLSLSLSLSRNGQKGWSLSQAFQQSIRLPDALPGTNPVDAGRLDLGSDGRWREGPRGGRRADEEKAGFTGRHLVSGDSYSIKAVTREDAGRYQCQAEPWESSNSTSGKILSEPVELSVLELPPSALTLTPNSRQLFNRERFTVQCPESQTNSSGWTLKHFSSSRRDRKRDLYPDQCSPLGGAVSADNPDACAFTASSTNGGLYWCQGAEGRSNSVNITVSSGPIILKTPAFPVLEGDEVILSCQYLSSTPSKTTFFKNGAAMNTSYSFSSSNRVMKMTIENVTQADEGFYKCASQDRKMESPESWLSVIPDREDKDSTTLSERRLILIGGRWAGRSSCGNTILGKDRFECGRTRTAQCEVRHEEVQGRKLIVVDAPGWSSSLSLTEIPEGDKQRFKLNVSKCPPGPDVFLLVVPIDCAFSVEQKRTVEEHMNAAGGAGLAVHHGAVHLRGFPQEEDDRTAH</sequence>
<reference evidence="1" key="1">
    <citation type="submission" date="2020-04" db="EMBL/GenBank/DDBJ databases">
        <title>A chromosome-scale assembly and high-density genetic map of the yellow drum (Nibea albiflora) genome.</title>
        <authorList>
            <person name="Xu D."/>
            <person name="Zhang W."/>
            <person name="Chen R."/>
            <person name="Tan P."/>
            <person name="Wang L."/>
            <person name="Song H."/>
            <person name="Tian L."/>
            <person name="Zhu Q."/>
            <person name="Wang B."/>
        </authorList>
    </citation>
    <scope>NUCLEOTIDE SEQUENCE</scope>
    <source>
        <strain evidence="1">ZJHYS-2018</strain>
    </source>
</reference>
<name>A0ACB7EN10_NIBAL</name>
<protein>
    <submittedName>
        <fullName evidence="1">GTPase IMAP family member 4</fullName>
    </submittedName>
</protein>
<keyword evidence="2" id="KW-1185">Reference proteome</keyword>